<name>A0A5S5BYT8_9BACL</name>
<comment type="caution">
    <text evidence="2">The sequence shown here is derived from an EMBL/GenBank/DDBJ whole genome shotgun (WGS) entry which is preliminary data.</text>
</comment>
<feature type="transmembrane region" description="Helical" evidence="1">
    <location>
        <begin position="39"/>
        <end position="56"/>
    </location>
</feature>
<reference evidence="2 3" key="1">
    <citation type="submission" date="2019-07" db="EMBL/GenBank/DDBJ databases">
        <title>Genomic Encyclopedia of Type Strains, Phase III (KMG-III): the genomes of soil and plant-associated and newly described type strains.</title>
        <authorList>
            <person name="Whitman W."/>
        </authorList>
    </citation>
    <scope>NUCLEOTIDE SEQUENCE [LARGE SCALE GENOMIC DNA]</scope>
    <source>
        <strain evidence="2 3">BL24</strain>
    </source>
</reference>
<keyword evidence="1" id="KW-0812">Transmembrane</keyword>
<sequence length="101" mass="11820">MFKLLWRRRYYYFAGYILGGLIGLLNILLGGEIETNELITFPLGSCIIFGYLFYVLHKQRELLKEKGRMIIFSKDGLFHLSLNFGVLFMVLQDVKTAFLIF</sequence>
<feature type="transmembrane region" description="Helical" evidence="1">
    <location>
        <begin position="12"/>
        <end position="33"/>
    </location>
</feature>
<gene>
    <name evidence="2" type="ORF">BCM02_109388</name>
</gene>
<feature type="transmembrane region" description="Helical" evidence="1">
    <location>
        <begin position="77"/>
        <end position="100"/>
    </location>
</feature>
<keyword evidence="1" id="KW-1133">Transmembrane helix</keyword>
<dbReference type="EMBL" id="VNHS01000009">
    <property type="protein sequence ID" value="TYP72109.1"/>
    <property type="molecule type" value="Genomic_DNA"/>
</dbReference>
<dbReference type="RefSeq" id="WP_148931704.1">
    <property type="nucleotide sequence ID" value="NZ_VNHS01000009.1"/>
</dbReference>
<protein>
    <submittedName>
        <fullName evidence="2">Uncharacterized protein</fullName>
    </submittedName>
</protein>
<dbReference type="AlphaFoldDB" id="A0A5S5BYT8"/>
<proteinExistence type="predicted"/>
<evidence type="ECO:0000313" key="2">
    <source>
        <dbReference type="EMBL" id="TYP72109.1"/>
    </source>
</evidence>
<dbReference type="Proteomes" id="UP000323257">
    <property type="component" value="Unassembled WGS sequence"/>
</dbReference>
<keyword evidence="1" id="KW-0472">Membrane</keyword>
<evidence type="ECO:0000256" key="1">
    <source>
        <dbReference type="SAM" id="Phobius"/>
    </source>
</evidence>
<organism evidence="2 3">
    <name type="scientific">Paenibacillus methanolicus</name>
    <dbReference type="NCBI Taxonomy" id="582686"/>
    <lineage>
        <taxon>Bacteria</taxon>
        <taxon>Bacillati</taxon>
        <taxon>Bacillota</taxon>
        <taxon>Bacilli</taxon>
        <taxon>Bacillales</taxon>
        <taxon>Paenibacillaceae</taxon>
        <taxon>Paenibacillus</taxon>
    </lineage>
</organism>
<accession>A0A5S5BYT8</accession>
<evidence type="ECO:0000313" key="3">
    <source>
        <dbReference type="Proteomes" id="UP000323257"/>
    </source>
</evidence>
<keyword evidence="3" id="KW-1185">Reference proteome</keyword>